<gene>
    <name evidence="1" type="ORF">C3E80_22005</name>
</gene>
<proteinExistence type="predicted"/>
<accession>A0A423XPR5</accession>
<dbReference type="Proteomes" id="UP000285793">
    <property type="component" value="Unassembled WGS sequence"/>
</dbReference>
<organism evidence="1 2">
    <name type="scientific">Cronobacter malonaticus</name>
    <dbReference type="NCBI Taxonomy" id="413503"/>
    <lineage>
        <taxon>Bacteria</taxon>
        <taxon>Pseudomonadati</taxon>
        <taxon>Pseudomonadota</taxon>
        <taxon>Gammaproteobacteria</taxon>
        <taxon>Enterobacterales</taxon>
        <taxon>Enterobacteriaceae</taxon>
        <taxon>Cronobacter</taxon>
    </lineage>
</organism>
<reference evidence="1 2" key="1">
    <citation type="journal article" date="2018" name="Front. Microbiol.">
        <title>An Investigation of an Acute Gastroenteritis Outbreak: Cronobacter sakazakii, a Potential Cause of Food-Borne Illness.</title>
        <authorList>
            <person name="Yong W."/>
            <person name="Guo B."/>
            <person name="Shi X."/>
            <person name="Cheng T."/>
            <person name="Chen M."/>
            <person name="Jiang X."/>
            <person name="Ye Y."/>
            <person name="Wang J."/>
            <person name="Xie G."/>
            <person name="Ding J."/>
        </authorList>
    </citation>
    <scope>NUCLEOTIDE SEQUENCE [LARGE SCALE GENOMIC DNA]</scope>
    <source>
        <strain evidence="1 2">S1</strain>
    </source>
</reference>
<feature type="non-terminal residue" evidence="1">
    <location>
        <position position="24"/>
    </location>
</feature>
<evidence type="ECO:0000313" key="1">
    <source>
        <dbReference type="EMBL" id="ROW50537.1"/>
    </source>
</evidence>
<comment type="caution">
    <text evidence="1">The sequence shown here is derived from an EMBL/GenBank/DDBJ whole genome shotgun (WGS) entry which is preliminary data.</text>
</comment>
<evidence type="ECO:0000313" key="2">
    <source>
        <dbReference type="Proteomes" id="UP000285793"/>
    </source>
</evidence>
<name>A0A423XPR5_9ENTR</name>
<sequence length="24" mass="2885">MKEGPLTEKELEWLDEMLEKYGSE</sequence>
<dbReference type="AlphaFoldDB" id="A0A423XPR5"/>
<dbReference type="EMBL" id="PQJL01000210">
    <property type="protein sequence ID" value="ROW50537.1"/>
    <property type="molecule type" value="Genomic_DNA"/>
</dbReference>
<protein>
    <submittedName>
        <fullName evidence="1">YecA family protein</fullName>
    </submittedName>
</protein>